<reference evidence="2 3" key="1">
    <citation type="journal article" date="2009" name="Nature">
        <title>Evolution of pathogenicity and sexual reproduction in eight Candida genomes.</title>
        <authorList>
            <person name="Butler G."/>
            <person name="Rasmussen M.D."/>
            <person name="Lin M.F."/>
            <person name="Santos M.A."/>
            <person name="Sakthikumar S."/>
            <person name="Munro C.A."/>
            <person name="Rheinbay E."/>
            <person name="Grabherr M."/>
            <person name="Forche A."/>
            <person name="Reedy J.L."/>
            <person name="Agrafioti I."/>
            <person name="Arnaud M.B."/>
            <person name="Bates S."/>
            <person name="Brown A.J."/>
            <person name="Brunke S."/>
            <person name="Costanzo M.C."/>
            <person name="Fitzpatrick D.A."/>
            <person name="de Groot P.W."/>
            <person name="Harris D."/>
            <person name="Hoyer L.L."/>
            <person name="Hube B."/>
            <person name="Klis F.M."/>
            <person name="Kodira C."/>
            <person name="Lennard N."/>
            <person name="Logue M.E."/>
            <person name="Martin R."/>
            <person name="Neiman A.M."/>
            <person name="Nikolaou E."/>
            <person name="Quail M.A."/>
            <person name="Quinn J."/>
            <person name="Santos M.C."/>
            <person name="Schmitzberger F.F."/>
            <person name="Sherlock G."/>
            <person name="Shah P."/>
            <person name="Silverstein K.A."/>
            <person name="Skrzypek M.S."/>
            <person name="Soll D."/>
            <person name="Staggs R."/>
            <person name="Stansfield I."/>
            <person name="Stumpf M.P."/>
            <person name="Sudbery P.E."/>
            <person name="Srikantha T."/>
            <person name="Zeng Q."/>
            <person name="Berman J."/>
            <person name="Berriman M."/>
            <person name="Heitman J."/>
            <person name="Gow N.A."/>
            <person name="Lorenz M.C."/>
            <person name="Birren B.W."/>
            <person name="Kellis M."/>
            <person name="Cuomo C.A."/>
        </authorList>
    </citation>
    <scope>NUCLEOTIDE SEQUENCE [LARGE SCALE GENOMIC DNA]</scope>
    <source>
        <strain evidence="2 3">WO-1</strain>
    </source>
</reference>
<proteinExistence type="predicted"/>
<keyword evidence="1" id="KW-0472">Membrane</keyword>
<dbReference type="VEuPathDB" id="FungiDB:CAWG_05537"/>
<dbReference type="HOGENOM" id="CLU_142353_0_0_1"/>
<evidence type="ECO:0008006" key="4">
    <source>
        <dbReference type="Google" id="ProtNLM"/>
    </source>
</evidence>
<keyword evidence="1" id="KW-0812">Transmembrane</keyword>
<dbReference type="AlphaFoldDB" id="C4YTP2"/>
<sequence length="156" mass="18012">MTILGGSHKFSTNFKLVLLVLYVYLRINKNPSLLYYCVYNLKRWSWWSLLFSNSTANSKSEHTSYLAQLGYSVLVKEVVMVTGFLNELSMSNKLDSWLDVFGIFFFFCFSWCLLVGVGVFCCRPPPIVHLLLTTTTTVRFVPLYCMRGECFKMSSM</sequence>
<evidence type="ECO:0000313" key="3">
    <source>
        <dbReference type="Proteomes" id="UP000001429"/>
    </source>
</evidence>
<evidence type="ECO:0000256" key="1">
    <source>
        <dbReference type="SAM" id="Phobius"/>
    </source>
</evidence>
<dbReference type="Proteomes" id="UP000001429">
    <property type="component" value="Chromosome 7"/>
</dbReference>
<feature type="transmembrane region" description="Helical" evidence="1">
    <location>
        <begin position="65"/>
        <end position="85"/>
    </location>
</feature>
<keyword evidence="3" id="KW-1185">Reference proteome</keyword>
<accession>C4YTP2</accession>
<dbReference type="EMBL" id="CM000313">
    <property type="protein sequence ID" value="EEQ46982.1"/>
    <property type="molecule type" value="Genomic_DNA"/>
</dbReference>
<gene>
    <name evidence="2" type="ORF">CAWG_05537</name>
</gene>
<keyword evidence="1" id="KW-1133">Transmembrane helix</keyword>
<feature type="transmembrane region" description="Helical" evidence="1">
    <location>
        <begin position="97"/>
        <end position="120"/>
    </location>
</feature>
<protein>
    <recommendedName>
        <fullName evidence="4">Transmembrane protein</fullName>
    </recommendedName>
</protein>
<organism evidence="2 3">
    <name type="scientific">Candida albicans (strain WO-1)</name>
    <name type="common">Yeast</name>
    <dbReference type="NCBI Taxonomy" id="294748"/>
    <lineage>
        <taxon>Eukaryota</taxon>
        <taxon>Fungi</taxon>
        <taxon>Dikarya</taxon>
        <taxon>Ascomycota</taxon>
        <taxon>Saccharomycotina</taxon>
        <taxon>Pichiomycetes</taxon>
        <taxon>Debaryomycetaceae</taxon>
        <taxon>Candida/Lodderomyces clade</taxon>
        <taxon>Candida</taxon>
    </lineage>
</organism>
<evidence type="ECO:0000313" key="2">
    <source>
        <dbReference type="EMBL" id="EEQ46982.1"/>
    </source>
</evidence>
<feature type="transmembrane region" description="Helical" evidence="1">
    <location>
        <begin position="12"/>
        <end position="27"/>
    </location>
</feature>
<dbReference type="PaxDb" id="5476-C4YTP2"/>
<name>C4YTP2_CANAW</name>